<evidence type="ECO:0000313" key="3">
    <source>
        <dbReference type="Proteomes" id="UP000824890"/>
    </source>
</evidence>
<keyword evidence="3" id="KW-1185">Reference proteome</keyword>
<evidence type="ECO:0000313" key="2">
    <source>
        <dbReference type="EMBL" id="KAH0901495.1"/>
    </source>
</evidence>
<reference evidence="2 3" key="1">
    <citation type="submission" date="2021-05" db="EMBL/GenBank/DDBJ databases">
        <title>Genome Assembly of Synthetic Allotetraploid Brassica napus Reveals Homoeologous Exchanges between Subgenomes.</title>
        <authorList>
            <person name="Davis J.T."/>
        </authorList>
    </citation>
    <scope>NUCLEOTIDE SEQUENCE [LARGE SCALE GENOMIC DNA]</scope>
    <source>
        <strain evidence="3">cv. Da-Ae</strain>
        <tissue evidence="2">Seedling</tissue>
    </source>
</reference>
<name>A0ABQ8BB53_BRANA</name>
<comment type="caution">
    <text evidence="2">The sequence shown here is derived from an EMBL/GenBank/DDBJ whole genome shotgun (WGS) entry which is preliminary data.</text>
</comment>
<sequence length="118" mass="13098">MFPPLMNLNGSIERLHNHGGDRGDSVSFRHTGSSPPFDYYISSIDKTTKEKTASSPQLSLSYPEFTHGGSRTHTQQIMNSSIANLELIHSIKQHRSYLKLIHGGSRAHPLRIPSSSTL</sequence>
<dbReference type="Proteomes" id="UP000824890">
    <property type="component" value="Unassembled WGS sequence"/>
</dbReference>
<gene>
    <name evidence="2" type="ORF">HID58_040998</name>
</gene>
<proteinExistence type="predicted"/>
<evidence type="ECO:0000256" key="1">
    <source>
        <dbReference type="SAM" id="MobiDB-lite"/>
    </source>
</evidence>
<accession>A0ABQ8BB53</accession>
<dbReference type="EMBL" id="JAGKQM010000011">
    <property type="protein sequence ID" value="KAH0901495.1"/>
    <property type="molecule type" value="Genomic_DNA"/>
</dbReference>
<organism evidence="2 3">
    <name type="scientific">Brassica napus</name>
    <name type="common">Rape</name>
    <dbReference type="NCBI Taxonomy" id="3708"/>
    <lineage>
        <taxon>Eukaryota</taxon>
        <taxon>Viridiplantae</taxon>
        <taxon>Streptophyta</taxon>
        <taxon>Embryophyta</taxon>
        <taxon>Tracheophyta</taxon>
        <taxon>Spermatophyta</taxon>
        <taxon>Magnoliopsida</taxon>
        <taxon>eudicotyledons</taxon>
        <taxon>Gunneridae</taxon>
        <taxon>Pentapetalae</taxon>
        <taxon>rosids</taxon>
        <taxon>malvids</taxon>
        <taxon>Brassicales</taxon>
        <taxon>Brassicaceae</taxon>
        <taxon>Brassiceae</taxon>
        <taxon>Brassica</taxon>
    </lineage>
</organism>
<feature type="region of interest" description="Disordered" evidence="1">
    <location>
        <begin position="16"/>
        <end position="35"/>
    </location>
</feature>
<protein>
    <submittedName>
        <fullName evidence="2">Uncharacterized protein</fullName>
    </submittedName>
</protein>